<organism evidence="1 2">
    <name type="scientific">Nocardioides aquiterrae</name>
    <dbReference type="NCBI Taxonomy" id="203799"/>
    <lineage>
        <taxon>Bacteria</taxon>
        <taxon>Bacillati</taxon>
        <taxon>Actinomycetota</taxon>
        <taxon>Actinomycetes</taxon>
        <taxon>Propionibacteriales</taxon>
        <taxon>Nocardioidaceae</taxon>
        <taxon>Nocardioides</taxon>
    </lineage>
</organism>
<sequence>MNDATVEAVGKLSEAFEVIEDARGSLYRFHRLSGRADFALEDAIGMLRDAGHTELADRIDAELLGRNVLPGMWTFQILEGYDDTYYSVFQKLVTEARETLTNGERHAYEARLKAERHTQDDDGE</sequence>
<dbReference type="RefSeq" id="WP_343907482.1">
    <property type="nucleotide sequence ID" value="NZ_BAAAJE010000007.1"/>
</dbReference>
<dbReference type="Proteomes" id="UP001499979">
    <property type="component" value="Unassembled WGS sequence"/>
</dbReference>
<name>A0ABP4EWU1_9ACTN</name>
<protein>
    <submittedName>
        <fullName evidence="1">Uncharacterized protein</fullName>
    </submittedName>
</protein>
<evidence type="ECO:0000313" key="2">
    <source>
        <dbReference type="Proteomes" id="UP001499979"/>
    </source>
</evidence>
<proteinExistence type="predicted"/>
<reference evidence="2" key="1">
    <citation type="journal article" date="2019" name="Int. J. Syst. Evol. Microbiol.">
        <title>The Global Catalogue of Microorganisms (GCM) 10K type strain sequencing project: providing services to taxonomists for standard genome sequencing and annotation.</title>
        <authorList>
            <consortium name="The Broad Institute Genomics Platform"/>
            <consortium name="The Broad Institute Genome Sequencing Center for Infectious Disease"/>
            <person name="Wu L."/>
            <person name="Ma J."/>
        </authorList>
    </citation>
    <scope>NUCLEOTIDE SEQUENCE [LARGE SCALE GENOMIC DNA]</scope>
    <source>
        <strain evidence="2">JCM 11813</strain>
    </source>
</reference>
<gene>
    <name evidence="1" type="ORF">GCM10009606_21040</name>
</gene>
<dbReference type="EMBL" id="BAAAJE010000007">
    <property type="protein sequence ID" value="GAA1141350.1"/>
    <property type="molecule type" value="Genomic_DNA"/>
</dbReference>
<evidence type="ECO:0000313" key="1">
    <source>
        <dbReference type="EMBL" id="GAA1141350.1"/>
    </source>
</evidence>
<accession>A0ABP4EWU1</accession>
<comment type="caution">
    <text evidence="1">The sequence shown here is derived from an EMBL/GenBank/DDBJ whole genome shotgun (WGS) entry which is preliminary data.</text>
</comment>
<keyword evidence="2" id="KW-1185">Reference proteome</keyword>